<feature type="compositionally biased region" description="Basic and acidic residues" evidence="1">
    <location>
        <begin position="825"/>
        <end position="845"/>
    </location>
</feature>
<proteinExistence type="predicted"/>
<keyword evidence="3" id="KW-1185">Reference proteome</keyword>
<gene>
    <name evidence="2" type="ORF">Z518_04000</name>
</gene>
<reference evidence="2 3" key="1">
    <citation type="submission" date="2015-01" db="EMBL/GenBank/DDBJ databases">
        <title>The Genome Sequence of Rhinocladiella mackenzie CBS 650.93.</title>
        <authorList>
            <consortium name="The Broad Institute Genomics Platform"/>
            <person name="Cuomo C."/>
            <person name="de Hoog S."/>
            <person name="Gorbushina A."/>
            <person name="Stielow B."/>
            <person name="Teixiera M."/>
            <person name="Abouelleil A."/>
            <person name="Chapman S.B."/>
            <person name="Priest M."/>
            <person name="Young S.K."/>
            <person name="Wortman J."/>
            <person name="Nusbaum C."/>
            <person name="Birren B."/>
        </authorList>
    </citation>
    <scope>NUCLEOTIDE SEQUENCE [LARGE SCALE GENOMIC DNA]</scope>
    <source>
        <strain evidence="2 3">CBS 650.93</strain>
    </source>
</reference>
<evidence type="ECO:0000313" key="2">
    <source>
        <dbReference type="EMBL" id="KIX06026.1"/>
    </source>
</evidence>
<dbReference type="AlphaFoldDB" id="A0A0D2ISE5"/>
<name>A0A0D2ISE5_9EURO</name>
<evidence type="ECO:0000256" key="1">
    <source>
        <dbReference type="SAM" id="MobiDB-lite"/>
    </source>
</evidence>
<dbReference type="STRING" id="1442369.A0A0D2ISE5"/>
<feature type="region of interest" description="Disordered" evidence="1">
    <location>
        <begin position="820"/>
        <end position="845"/>
    </location>
</feature>
<accession>A0A0D2ISE5</accession>
<feature type="region of interest" description="Disordered" evidence="1">
    <location>
        <begin position="593"/>
        <end position="636"/>
    </location>
</feature>
<dbReference type="HOGENOM" id="CLU_014760_0_0_1"/>
<feature type="region of interest" description="Disordered" evidence="1">
    <location>
        <begin position="44"/>
        <end position="65"/>
    </location>
</feature>
<dbReference type="EMBL" id="KN847477">
    <property type="protein sequence ID" value="KIX06026.1"/>
    <property type="molecule type" value="Genomic_DNA"/>
</dbReference>
<protein>
    <submittedName>
        <fullName evidence="2">Uncharacterized protein</fullName>
    </submittedName>
</protein>
<dbReference type="Proteomes" id="UP000053617">
    <property type="component" value="Unassembled WGS sequence"/>
</dbReference>
<organism evidence="2 3">
    <name type="scientific">Rhinocladiella mackenziei CBS 650.93</name>
    <dbReference type="NCBI Taxonomy" id="1442369"/>
    <lineage>
        <taxon>Eukaryota</taxon>
        <taxon>Fungi</taxon>
        <taxon>Dikarya</taxon>
        <taxon>Ascomycota</taxon>
        <taxon>Pezizomycotina</taxon>
        <taxon>Eurotiomycetes</taxon>
        <taxon>Chaetothyriomycetidae</taxon>
        <taxon>Chaetothyriales</taxon>
        <taxon>Herpotrichiellaceae</taxon>
        <taxon>Rhinocladiella</taxon>
    </lineage>
</organism>
<dbReference type="GeneID" id="25292071"/>
<evidence type="ECO:0000313" key="3">
    <source>
        <dbReference type="Proteomes" id="UP000053617"/>
    </source>
</evidence>
<dbReference type="RefSeq" id="XP_013273162.1">
    <property type="nucleotide sequence ID" value="XM_013417708.1"/>
</dbReference>
<sequence>MTRSITAASCISYQNPRFVWISDKLLADAFRRFCHPKRYGSSVPGPLEAQRRAAKRKNTSLAPSLPGGIPVDPSVVFGCSSKIDWWQSRAQLDDKPALSGLLPSWLFPYSHPSARHSQPPSSETSDTEIIPQPSRPLRLQQLAQCQTLQDIREWLQNQGIFLHNNQSIGAAIQKHMLKANLSATEIATYLCDPHFHPPGTSFIRQMSPELLDRVWDGRSWKAVRESICKAAELGLISISDLQAIITHAADTTVVKLRKDDGELVHSALREKENLISGILTSLDRSKVLSKADLGPTFLSELLSNFASLTHMRRRHRIVWHLLPWARENDAPAVSQLIVRDLGGICREDPQQPVGHKLAESLVRVPTRVLRLALLQTTERLIAIAREEPTHRYRYLFYHWIGTLAAFRSTRKNILLMENDWVIQQSYQSNLQRDQRLLAFAWTSMCLCRDRRGLQRISDRLKFLDEFEKSIKSIPDFAAKGFLDNAVVSLQSLPLPHKDALLKRLTRCIDHEIQPLIDGKFSVLGDDEYYRKAQDKYVDELLSLSESLNHNLSLFKSLTRRMIHKNLKSFDIVCRILENNMSLKLALSQSFPQRRNAQQERTQSPDRVAFSSLDPPCEMEENGADRSDASATNFSSPDPEEAIDVVNHIAVSFATTPVATPRVALHRVFWCYRFLCSYGAPVQPTITRALWHAGVARYGEQGTAVTQLKWILEKVSQTEGEGVARQLLWSKSLREQHRQELESLGKIDLDEHSMLLAETTEATSEEGHYHLDLRPAIMADLEVPRKICFVQTERDDAPFWYESPMRKIFWERAQTRVRARRKYKSGKVDEVEKEGGEFPGERKMAE</sequence>
<dbReference type="VEuPathDB" id="FungiDB:Z518_04000"/>
<dbReference type="OrthoDB" id="2013972at2759"/>